<evidence type="ECO:0000313" key="1">
    <source>
        <dbReference type="EMBL" id="KAJ5443888.1"/>
    </source>
</evidence>
<dbReference type="Proteomes" id="UP001213681">
    <property type="component" value="Unassembled WGS sequence"/>
</dbReference>
<gene>
    <name evidence="1" type="ORF">N7458_007760</name>
</gene>
<name>A0AAD6C443_9EURO</name>
<dbReference type="EMBL" id="JAPVEA010000007">
    <property type="protein sequence ID" value="KAJ5443888.1"/>
    <property type="molecule type" value="Genomic_DNA"/>
</dbReference>
<comment type="caution">
    <text evidence="1">The sequence shown here is derived from an EMBL/GenBank/DDBJ whole genome shotgun (WGS) entry which is preliminary data.</text>
</comment>
<dbReference type="GeneID" id="81601385"/>
<accession>A0AAD6C443</accession>
<evidence type="ECO:0000313" key="2">
    <source>
        <dbReference type="Proteomes" id="UP001213681"/>
    </source>
</evidence>
<keyword evidence="2" id="KW-1185">Reference proteome</keyword>
<dbReference type="AlphaFoldDB" id="A0AAD6C443"/>
<reference evidence="1" key="1">
    <citation type="submission" date="2022-12" db="EMBL/GenBank/DDBJ databases">
        <authorList>
            <person name="Petersen C."/>
        </authorList>
    </citation>
    <scope>NUCLEOTIDE SEQUENCE</scope>
    <source>
        <strain evidence="1">IBT 16125</strain>
    </source>
</reference>
<reference evidence="1" key="2">
    <citation type="journal article" date="2023" name="IMA Fungus">
        <title>Comparative genomic study of the Penicillium genus elucidates a diverse pangenome and 15 lateral gene transfer events.</title>
        <authorList>
            <person name="Petersen C."/>
            <person name="Sorensen T."/>
            <person name="Nielsen M.R."/>
            <person name="Sondergaard T.E."/>
            <person name="Sorensen J.L."/>
            <person name="Fitzpatrick D.A."/>
            <person name="Frisvad J.C."/>
            <person name="Nielsen K.L."/>
        </authorList>
    </citation>
    <scope>NUCLEOTIDE SEQUENCE</scope>
    <source>
        <strain evidence="1">IBT 16125</strain>
    </source>
</reference>
<dbReference type="RefSeq" id="XP_056763968.1">
    <property type="nucleotide sequence ID" value="XM_056911142.1"/>
</dbReference>
<organism evidence="1 2">
    <name type="scientific">Penicillium daleae</name>
    <dbReference type="NCBI Taxonomy" id="63821"/>
    <lineage>
        <taxon>Eukaryota</taxon>
        <taxon>Fungi</taxon>
        <taxon>Dikarya</taxon>
        <taxon>Ascomycota</taxon>
        <taxon>Pezizomycotina</taxon>
        <taxon>Eurotiomycetes</taxon>
        <taxon>Eurotiomycetidae</taxon>
        <taxon>Eurotiales</taxon>
        <taxon>Aspergillaceae</taxon>
        <taxon>Penicillium</taxon>
    </lineage>
</organism>
<sequence length="102" mass="11481">MNVDEKKGGPNGSEMQDQSIAKYREKFMRREEVVRVNVVMDVEEEKGGPNASEVRIRKGGSLALSSFLDNVSFFAMAGFQNDALLLKYQPKSPLKKRLSQDI</sequence>
<protein>
    <submittedName>
        <fullName evidence="1">Uncharacterized protein</fullName>
    </submittedName>
</protein>
<proteinExistence type="predicted"/>